<dbReference type="InterPro" id="IPR043741">
    <property type="entry name" value="DUF5686"/>
</dbReference>
<evidence type="ECO:0000313" key="2">
    <source>
        <dbReference type="EMBL" id="CAL2079173.1"/>
    </source>
</evidence>
<evidence type="ECO:0008006" key="4">
    <source>
        <dbReference type="Google" id="ProtNLM"/>
    </source>
</evidence>
<keyword evidence="1" id="KW-0732">Signal</keyword>
<dbReference type="Pfam" id="PF18939">
    <property type="entry name" value="DUF5686"/>
    <property type="match status" value="1"/>
</dbReference>
<name>A0ABP1EHB7_9FLAO</name>
<organism evidence="2 3">
    <name type="scientific">Tenacibaculum platacis</name>
    <dbReference type="NCBI Taxonomy" id="3137852"/>
    <lineage>
        <taxon>Bacteria</taxon>
        <taxon>Pseudomonadati</taxon>
        <taxon>Bacteroidota</taxon>
        <taxon>Flavobacteriia</taxon>
        <taxon>Flavobacteriales</taxon>
        <taxon>Flavobacteriaceae</taxon>
        <taxon>Tenacibaculum</taxon>
    </lineage>
</organism>
<dbReference type="EMBL" id="CAXIXY010000003">
    <property type="protein sequence ID" value="CAL2079173.1"/>
    <property type="molecule type" value="Genomic_DNA"/>
</dbReference>
<dbReference type="Proteomes" id="UP001497416">
    <property type="component" value="Unassembled WGS sequence"/>
</dbReference>
<keyword evidence="3" id="KW-1185">Reference proteome</keyword>
<dbReference type="InterPro" id="IPR008969">
    <property type="entry name" value="CarboxyPept-like_regulatory"/>
</dbReference>
<accession>A0ABP1EHB7</accession>
<sequence>MKNITTLFCLFLISTLCSSITAQIKGKVVDKNNQPLPFVSVYLQNSLSGTTTNDNGLYILETKKTGKQTVVFQFLGFKTLKKEIQIDSFPFELNVKLSEEEVQLEEVTVNSNENPANGIIRKVIANKEKNTDKSGEYTSDFYSRGLFKIKNAPKKILGQEIGDLGGGLDSTRSGIIYLSETVSKIWFQKRPKNFKEVIVASKVSGQDNGISFNRAQDVNFNLYKNLVPVADANIFSPISNYTFSYYKFKLEGTFYDKNGKLISKIKLIPRRENDRVFGGYIYVVEDDWAIYGADLTINGEQINNPAIDVLHIKQNYNYEPNSGVWALILQTIDFKVGLFGFNINGRFSASYSNYNFKPTFSEDTFGKEILSFEDNATKKDSVYWNDLRSVPLTLEEKRDYVIKDSIKVVRKSKKYLDSIDNKSNKFTLLSPILGYSYNNSYEKWSVSYDGLLTKTQFNTVQGFNIDTRVTFSKRVNDEGKRWNVSGGLNYGFSDKRLRPTVSFYKKWNNISRPRLSISGGVDVVQFDQRNPISNFNNTLYSLIDKTNYAKYFEKTFAAVNFSQEVTPGIDVYTSLEYADRKPLENTTDYSFFSRRKTFETNNPIDPTSTLPAFTEHSIFKAQLAASFSFGSKYISYPKSRFTVTNSKYPTLTVGYRKTFGSDNSEFHSDMFFSRLQQNVSLGNIGTFDYNARAGAFLEQKNIPFMDFYHPLANEIDLAPANRLSSFNIMPYYAFSTNDSYAEIHTQHNFEGFILNKIPLLNKLNFHTVIGAKSYFSGGRKPYTEYSIGLDNIGWGKWRFLRLDFVQSNFNGQKENRLLFGISLFD</sequence>
<protein>
    <recommendedName>
        <fullName evidence="4">Carboxypeptidase-like protein</fullName>
    </recommendedName>
</protein>
<dbReference type="Pfam" id="PF13715">
    <property type="entry name" value="CarbopepD_reg_2"/>
    <property type="match status" value="1"/>
</dbReference>
<feature type="signal peptide" evidence="1">
    <location>
        <begin position="1"/>
        <end position="22"/>
    </location>
</feature>
<proteinExistence type="predicted"/>
<feature type="chain" id="PRO_5047160740" description="Carboxypeptidase-like protein" evidence="1">
    <location>
        <begin position="23"/>
        <end position="825"/>
    </location>
</feature>
<dbReference type="SUPFAM" id="SSF49464">
    <property type="entry name" value="Carboxypeptidase regulatory domain-like"/>
    <property type="match status" value="1"/>
</dbReference>
<evidence type="ECO:0000313" key="3">
    <source>
        <dbReference type="Proteomes" id="UP001497416"/>
    </source>
</evidence>
<gene>
    <name evidence="2" type="ORF">T190607A01A_10819</name>
</gene>
<evidence type="ECO:0000256" key="1">
    <source>
        <dbReference type="SAM" id="SignalP"/>
    </source>
</evidence>
<reference evidence="2 3" key="1">
    <citation type="submission" date="2024-05" db="EMBL/GenBank/DDBJ databases">
        <authorList>
            <person name="Duchaud E."/>
        </authorList>
    </citation>
    <scope>NUCLEOTIDE SEQUENCE [LARGE SCALE GENOMIC DNA]</scope>
    <source>
        <strain evidence="2">Ena-SAMPLE-TAB-13-05-2024-13:56:06:370-140302</strain>
    </source>
</reference>
<comment type="caution">
    <text evidence="2">The sequence shown here is derived from an EMBL/GenBank/DDBJ whole genome shotgun (WGS) entry which is preliminary data.</text>
</comment>
<dbReference type="RefSeq" id="WP_348710525.1">
    <property type="nucleotide sequence ID" value="NZ_CAXIXY010000003.1"/>
</dbReference>
<dbReference type="Gene3D" id="2.60.40.1120">
    <property type="entry name" value="Carboxypeptidase-like, regulatory domain"/>
    <property type="match status" value="1"/>
</dbReference>